<comment type="similarity">
    <text evidence="2 8">Belongs to the AB hydrolase superfamily. Lipase family.</text>
</comment>
<keyword evidence="12" id="KW-1185">Reference proteome</keyword>
<dbReference type="InterPro" id="IPR002331">
    <property type="entry name" value="Lipase_panc"/>
</dbReference>
<keyword evidence="6" id="KW-0106">Calcium</keyword>
<dbReference type="AlphaFoldDB" id="A0AAE0WH80"/>
<dbReference type="SUPFAM" id="SSF49723">
    <property type="entry name" value="Lipase/lipooxygenase domain (PLAT/LH2 domain)"/>
    <property type="match status" value="1"/>
</dbReference>
<evidence type="ECO:0000256" key="7">
    <source>
        <dbReference type="PROSITE-ProRule" id="PRU00152"/>
    </source>
</evidence>
<keyword evidence="9" id="KW-0732">Signal</keyword>
<reference evidence="11" key="1">
    <citation type="journal article" date="2021" name="Genome Biol. Evol.">
        <title>A High-Quality Reference Genome for a Parasitic Bivalve with Doubly Uniparental Inheritance (Bivalvia: Unionida).</title>
        <authorList>
            <person name="Smith C.H."/>
        </authorList>
    </citation>
    <scope>NUCLEOTIDE SEQUENCE</scope>
    <source>
        <strain evidence="11">CHS0354</strain>
    </source>
</reference>
<keyword evidence="6" id="KW-0479">Metal-binding</keyword>
<feature type="active site" description="Charge relay system" evidence="5">
    <location>
        <position position="211"/>
    </location>
</feature>
<feature type="binding site" evidence="6">
    <location>
        <position position="227"/>
    </location>
    <ligand>
        <name>Ca(2+)</name>
        <dbReference type="ChEBI" id="CHEBI:29108"/>
    </ligand>
</feature>
<evidence type="ECO:0000256" key="1">
    <source>
        <dbReference type="ARBA" id="ARBA00004613"/>
    </source>
</evidence>
<comment type="caution">
    <text evidence="11">The sequence shown here is derived from an EMBL/GenBank/DDBJ whole genome shotgun (WGS) entry which is preliminary data.</text>
</comment>
<dbReference type="PIRSF" id="PIRSF000865">
    <property type="entry name" value="Lipoprotein_lipase_LIPH"/>
    <property type="match status" value="1"/>
</dbReference>
<dbReference type="Gene3D" id="3.40.50.1820">
    <property type="entry name" value="alpha/beta hydrolase"/>
    <property type="match status" value="1"/>
</dbReference>
<comment type="caution">
    <text evidence="7">Lacks conserved residue(s) required for the propagation of feature annotation.</text>
</comment>
<dbReference type="EMBL" id="JAEAOA010000686">
    <property type="protein sequence ID" value="KAK3612362.1"/>
    <property type="molecule type" value="Genomic_DNA"/>
</dbReference>
<evidence type="ECO:0000256" key="6">
    <source>
        <dbReference type="PIRSR" id="PIRSR000865-2"/>
    </source>
</evidence>
<name>A0AAE0WH80_9BIVA</name>
<evidence type="ECO:0000256" key="5">
    <source>
        <dbReference type="PIRSR" id="PIRSR000865-1"/>
    </source>
</evidence>
<dbReference type="PRINTS" id="PR00823">
    <property type="entry name" value="PANCLIPASE"/>
</dbReference>
<dbReference type="Proteomes" id="UP001195483">
    <property type="component" value="Unassembled WGS sequence"/>
</dbReference>
<feature type="binding site" evidence="6">
    <location>
        <position position="230"/>
    </location>
    <ligand>
        <name>Ca(2+)</name>
        <dbReference type="ChEBI" id="CHEBI:29108"/>
    </ligand>
</feature>
<dbReference type="Gene3D" id="2.60.60.20">
    <property type="entry name" value="PLAT/LH2 domain"/>
    <property type="match status" value="1"/>
</dbReference>
<accession>A0AAE0WH80</accession>
<protein>
    <recommendedName>
        <fullName evidence="10">PLAT domain-containing protein</fullName>
    </recommendedName>
</protein>
<keyword evidence="4" id="KW-1015">Disulfide bond</keyword>
<dbReference type="CDD" id="cd00707">
    <property type="entry name" value="Pancreat_lipase_like"/>
    <property type="match status" value="1"/>
</dbReference>
<evidence type="ECO:0000256" key="9">
    <source>
        <dbReference type="SAM" id="SignalP"/>
    </source>
</evidence>
<feature type="active site" description="Nucleophile" evidence="5">
    <location>
        <position position="188"/>
    </location>
</feature>
<keyword evidence="3" id="KW-0964">Secreted</keyword>
<dbReference type="InterPro" id="IPR001024">
    <property type="entry name" value="PLAT/LH2_dom"/>
</dbReference>
<evidence type="ECO:0000313" key="12">
    <source>
        <dbReference type="Proteomes" id="UP001195483"/>
    </source>
</evidence>
<dbReference type="PRINTS" id="PR00821">
    <property type="entry name" value="TAGLIPASE"/>
</dbReference>
<dbReference type="InterPro" id="IPR000734">
    <property type="entry name" value="TAG_lipase"/>
</dbReference>
<evidence type="ECO:0000256" key="8">
    <source>
        <dbReference type="RuleBase" id="RU004262"/>
    </source>
</evidence>
<feature type="active site" description="Charge relay system" evidence="5">
    <location>
        <position position="279"/>
    </location>
</feature>
<dbReference type="InterPro" id="IPR016272">
    <property type="entry name" value="Lipase_LIPH"/>
</dbReference>
<dbReference type="SUPFAM" id="SSF53474">
    <property type="entry name" value="alpha/beta-Hydrolases"/>
    <property type="match status" value="1"/>
</dbReference>
<feature type="signal peptide" evidence="9">
    <location>
        <begin position="1"/>
        <end position="26"/>
    </location>
</feature>
<dbReference type="InterPro" id="IPR036392">
    <property type="entry name" value="PLAT/LH2_dom_sf"/>
</dbReference>
<gene>
    <name evidence="11" type="ORF">CHS0354_011083</name>
</gene>
<proteinExistence type="inferred from homology"/>
<reference evidence="11" key="2">
    <citation type="journal article" date="2021" name="Genome Biol. Evol.">
        <title>Developing a high-quality reference genome for a parasitic bivalve with doubly uniparental inheritance (Bivalvia: Unionida).</title>
        <authorList>
            <person name="Smith C.H."/>
        </authorList>
    </citation>
    <scope>NUCLEOTIDE SEQUENCE</scope>
    <source>
        <strain evidence="11">CHS0354</strain>
        <tissue evidence="11">Mantle</tissue>
    </source>
</reference>
<feature type="binding site" evidence="6">
    <location>
        <position position="225"/>
    </location>
    <ligand>
        <name>Ca(2+)</name>
        <dbReference type="ChEBI" id="CHEBI:29108"/>
    </ligand>
</feature>
<dbReference type="GO" id="GO:0004806">
    <property type="term" value="F:triacylglycerol lipase activity"/>
    <property type="evidence" value="ECO:0007669"/>
    <property type="project" value="InterPro"/>
</dbReference>
<evidence type="ECO:0000256" key="2">
    <source>
        <dbReference type="ARBA" id="ARBA00010701"/>
    </source>
</evidence>
<evidence type="ECO:0000256" key="3">
    <source>
        <dbReference type="ARBA" id="ARBA00022525"/>
    </source>
</evidence>
<dbReference type="InterPro" id="IPR029058">
    <property type="entry name" value="AB_hydrolase_fold"/>
</dbReference>
<dbReference type="Pfam" id="PF00151">
    <property type="entry name" value="Lipase"/>
    <property type="match status" value="1"/>
</dbReference>
<feature type="chain" id="PRO_5042023523" description="PLAT domain-containing protein" evidence="9">
    <location>
        <begin position="27"/>
        <end position="472"/>
    </location>
</feature>
<dbReference type="GO" id="GO:0005615">
    <property type="term" value="C:extracellular space"/>
    <property type="evidence" value="ECO:0007669"/>
    <property type="project" value="TreeGrafter"/>
</dbReference>
<evidence type="ECO:0000259" key="10">
    <source>
        <dbReference type="PROSITE" id="PS50095"/>
    </source>
</evidence>
<comment type="subcellular location">
    <subcellularLocation>
        <location evidence="1">Secreted</location>
    </subcellularLocation>
</comment>
<dbReference type="GO" id="GO:0016042">
    <property type="term" value="P:lipid catabolic process"/>
    <property type="evidence" value="ECO:0007669"/>
    <property type="project" value="TreeGrafter"/>
</dbReference>
<dbReference type="PANTHER" id="PTHR11610">
    <property type="entry name" value="LIPASE"/>
    <property type="match status" value="1"/>
</dbReference>
<organism evidence="11 12">
    <name type="scientific">Potamilus streckersoni</name>
    <dbReference type="NCBI Taxonomy" id="2493646"/>
    <lineage>
        <taxon>Eukaryota</taxon>
        <taxon>Metazoa</taxon>
        <taxon>Spiralia</taxon>
        <taxon>Lophotrochozoa</taxon>
        <taxon>Mollusca</taxon>
        <taxon>Bivalvia</taxon>
        <taxon>Autobranchia</taxon>
        <taxon>Heteroconchia</taxon>
        <taxon>Palaeoheterodonta</taxon>
        <taxon>Unionida</taxon>
        <taxon>Unionoidea</taxon>
        <taxon>Unionidae</taxon>
        <taxon>Ambleminae</taxon>
        <taxon>Lampsilini</taxon>
        <taxon>Potamilus</taxon>
    </lineage>
</organism>
<dbReference type="Pfam" id="PF01477">
    <property type="entry name" value="PLAT"/>
    <property type="match status" value="1"/>
</dbReference>
<dbReference type="PROSITE" id="PS50095">
    <property type="entry name" value="PLAT"/>
    <property type="match status" value="1"/>
</dbReference>
<sequence>MVNVINMDPNLITILLATACLFSGDAVRNERQTADDTGNTICYEGLGCFEKNGSLFGKPLFPLSPEKIGTQFRLFTQRTKDEKFQILSAVDVDSIQNSYFNPEKLTKIVVHGFNQDASADWIETMKNELLKAGDFNVLVVDWKKGSRIVYDQAAANTRVVGAEIARLITFLIEKFGANADDFHVIGHSLGAHIGGYAGERLPNLGRITGLDPAGPQFENKDTIVRLDPTDAKFVDTIHTDGKRLVLALGMLQPIGHVDYYPNGGFSQAGCSIFQVVCSHRRAHVYFTESINSACKFQAFRCESYKDFKEGKCMPCVHWECGYMGFHADRAKPPTGTTNVKYFLDTGKSEPFCIHHYQIKVLTGHLLNSATENGKIKMNLILSNEQLEETYLTNRMDIESNKTYAFVVSSKNDIGIVYNVTVSWQPSTPTPGSSITIKKLKIVSGNSPRTGRFISQNATIEAGYTSLFTRICG</sequence>
<dbReference type="InterPro" id="IPR013818">
    <property type="entry name" value="Lipase"/>
</dbReference>
<dbReference type="InterPro" id="IPR033906">
    <property type="entry name" value="Lipase_N"/>
</dbReference>
<evidence type="ECO:0000313" key="11">
    <source>
        <dbReference type="EMBL" id="KAK3612362.1"/>
    </source>
</evidence>
<feature type="domain" description="PLAT" evidence="10">
    <location>
        <begin position="354"/>
        <end position="472"/>
    </location>
</feature>
<dbReference type="FunFam" id="3.40.50.1820:FF:000033">
    <property type="entry name" value="Pancreatic triacylglycerol lipase"/>
    <property type="match status" value="1"/>
</dbReference>
<dbReference type="GO" id="GO:0046872">
    <property type="term" value="F:metal ion binding"/>
    <property type="evidence" value="ECO:0007669"/>
    <property type="project" value="UniProtKB-KW"/>
</dbReference>
<reference evidence="11" key="3">
    <citation type="submission" date="2023-05" db="EMBL/GenBank/DDBJ databases">
        <authorList>
            <person name="Smith C.H."/>
        </authorList>
    </citation>
    <scope>NUCLEOTIDE SEQUENCE</scope>
    <source>
        <strain evidence="11">CHS0354</strain>
        <tissue evidence="11">Mantle</tissue>
    </source>
</reference>
<evidence type="ECO:0000256" key="4">
    <source>
        <dbReference type="ARBA" id="ARBA00023157"/>
    </source>
</evidence>